<accession>A0A806JGA0</accession>
<dbReference type="Proteomes" id="UP000014672">
    <property type="component" value="Chromosome"/>
</dbReference>
<gene>
    <name evidence="1" type="ORF">K756_10025</name>
</gene>
<name>A0A806JGA0_GLAPU</name>
<organism evidence="1 2">
    <name type="scientific">Glaesserella parasuis ZJ0906</name>
    <dbReference type="NCBI Taxonomy" id="1322346"/>
    <lineage>
        <taxon>Bacteria</taxon>
        <taxon>Pseudomonadati</taxon>
        <taxon>Pseudomonadota</taxon>
        <taxon>Gammaproteobacteria</taxon>
        <taxon>Pasteurellales</taxon>
        <taxon>Pasteurellaceae</taxon>
        <taxon>Glaesserella</taxon>
    </lineage>
</organism>
<evidence type="ECO:0000313" key="1">
    <source>
        <dbReference type="EMBL" id="AGO17112.1"/>
    </source>
</evidence>
<evidence type="ECO:0000313" key="2">
    <source>
        <dbReference type="Proteomes" id="UP000014672"/>
    </source>
</evidence>
<sequence>MTKDEILQKQKELDVLFSAWIAEKKKKEVLTYRRENGDLIEHHPNGFIRVIEYAQ</sequence>
<dbReference type="AlphaFoldDB" id="A0A806JGA0"/>
<proteinExistence type="predicted"/>
<dbReference type="EMBL" id="CP005384">
    <property type="protein sequence ID" value="AGO17112.1"/>
    <property type="molecule type" value="Genomic_DNA"/>
</dbReference>
<protein>
    <submittedName>
        <fullName evidence="1">Uncharacterized protein</fullName>
    </submittedName>
</protein>
<dbReference type="KEGG" id="hpaz:K756_10025"/>
<reference evidence="1 2" key="1">
    <citation type="journal article" date="2013" name="PLoS ONE">
        <title>Complete Genome Analysis of a Haemophilus parasuis Serovar 12 Strain from China.</title>
        <authorList>
            <person name="Li Y."/>
            <person name="Kwok A.H."/>
            <person name="Jiang J."/>
            <person name="Zou Y."/>
            <person name="Zheng F."/>
            <person name="Chen P."/>
            <person name="Hou C."/>
            <person name="Leung F.C."/>
            <person name="Jiang P."/>
        </authorList>
    </citation>
    <scope>NUCLEOTIDE SEQUENCE [LARGE SCALE GENOMIC DNA]</scope>
    <source>
        <strain evidence="1 2">ZJ0906</strain>
    </source>
</reference>